<dbReference type="EMBL" id="AHBZ03000021">
    <property type="protein sequence ID" value="KAF7770007.1"/>
    <property type="molecule type" value="Genomic_DNA"/>
</dbReference>
<gene>
    <name evidence="1" type="ORF">PCIT_a2945</name>
</gene>
<accession>A0AAD4AHU6</accession>
<dbReference type="AlphaFoldDB" id="A0AAD4AHU6"/>
<reference evidence="1" key="2">
    <citation type="submission" date="2015-03" db="EMBL/GenBank/DDBJ databases">
        <title>Genome sequence of Pseudoalteromonas citrea.</title>
        <authorList>
            <person name="Xie B.-B."/>
            <person name="Rong J.-C."/>
            <person name="Qin Q.-L."/>
            <person name="Zhang Y.-Z."/>
        </authorList>
    </citation>
    <scope>NUCLEOTIDE SEQUENCE</scope>
    <source>
        <strain evidence="1">DSM 8771</strain>
    </source>
</reference>
<proteinExistence type="predicted"/>
<sequence>MNCVYSESKGMCIDGHFWLIHPRTGEKWSSESVAEFIAHYTPESIDELALIRADIISQIKRTVASRLTSEYWRVQRAQERLEIAKLTLDDSLVTSATEHLQFELTARENLRQASNLAELDVADITDINELNLFNFIPEEYMG</sequence>
<evidence type="ECO:0000313" key="1">
    <source>
        <dbReference type="EMBL" id="KAF7770007.1"/>
    </source>
</evidence>
<comment type="caution">
    <text evidence="1">The sequence shown here is derived from an EMBL/GenBank/DDBJ whole genome shotgun (WGS) entry which is preliminary data.</text>
</comment>
<organism evidence="1 2">
    <name type="scientific">Pseudoalteromonas citrea</name>
    <dbReference type="NCBI Taxonomy" id="43655"/>
    <lineage>
        <taxon>Bacteria</taxon>
        <taxon>Pseudomonadati</taxon>
        <taxon>Pseudomonadota</taxon>
        <taxon>Gammaproteobacteria</taxon>
        <taxon>Alteromonadales</taxon>
        <taxon>Pseudoalteromonadaceae</taxon>
        <taxon>Pseudoalteromonas</taxon>
    </lineage>
</organism>
<evidence type="ECO:0000313" key="2">
    <source>
        <dbReference type="Proteomes" id="UP000016487"/>
    </source>
</evidence>
<name>A0AAD4AHU6_9GAMM</name>
<reference evidence="1" key="1">
    <citation type="journal article" date="2012" name="J. Bacteriol.">
        <title>Genome sequences of type strains of seven species of the marine bacterium Pseudoalteromonas.</title>
        <authorList>
            <person name="Xie B.B."/>
            <person name="Shu Y.L."/>
            <person name="Qin Q.L."/>
            <person name="Rong J.C."/>
            <person name="Zhang X.Y."/>
            <person name="Chen X.L."/>
            <person name="Shi M."/>
            <person name="He H.L."/>
            <person name="Zhou B.C."/>
            <person name="Zhang Y.Z."/>
        </authorList>
    </citation>
    <scope>NUCLEOTIDE SEQUENCE</scope>
    <source>
        <strain evidence="1">DSM 8771</strain>
    </source>
</reference>
<dbReference type="Proteomes" id="UP000016487">
    <property type="component" value="Unassembled WGS sequence"/>
</dbReference>
<dbReference type="RefSeq" id="WP_010367965.1">
    <property type="nucleotide sequence ID" value="NZ_AHBZ03000021.1"/>
</dbReference>
<protein>
    <submittedName>
        <fullName evidence="1">Uncharacterized protein</fullName>
    </submittedName>
</protein>